<gene>
    <name evidence="1" type="ORF">GCM10011613_04230</name>
</gene>
<dbReference type="RefSeq" id="WP_189415641.1">
    <property type="nucleotide sequence ID" value="NZ_BMYZ01000001.1"/>
</dbReference>
<sequence>MNRDNVSGCNADCTGPAKILNHDCFCTTLNREQLDQILRADDNNQDVLASHPQLFSNTTVFISPAQLQQMRAIVQAVERVVSLPAYAEEVLARAPLIASFNPGTLGVFMGYDFHLSAQGPQIIEINTNAGGAFLNAALVSAQTECCKAAGTPLPFQKIKLDQKFISMFLNEWKLQRGDKQLTRIAIVDENPTQQFLYPEFKMAQRLFERNGIAAIIVDPGELQFNDGKLMHQGLTIDLVYNRLTDFSLVGEALSVLRQAYEAGSIVVTPNPYQYALYADKRNLIALGDAEHLEKLGADEKDIQVLSTAVPKTQAVTADNAENLWSTRKQLFFKPASGYGSRAAYRGDKLTKRVWEEILQSDYVAQQIVLPGERGILVDDEPTALKMDIRAYVYKGEIQLVAARLYQGQTTNFRTQGGGFAPVFVAQ</sequence>
<proteinExistence type="predicted"/>
<organism evidence="1 2">
    <name type="scientific">Cellvibrio zantedeschiae</name>
    <dbReference type="NCBI Taxonomy" id="1237077"/>
    <lineage>
        <taxon>Bacteria</taxon>
        <taxon>Pseudomonadati</taxon>
        <taxon>Pseudomonadota</taxon>
        <taxon>Gammaproteobacteria</taxon>
        <taxon>Cellvibrionales</taxon>
        <taxon>Cellvibrionaceae</taxon>
        <taxon>Cellvibrio</taxon>
    </lineage>
</organism>
<dbReference type="EMBL" id="BMYZ01000001">
    <property type="protein sequence ID" value="GGY63674.1"/>
    <property type="molecule type" value="Genomic_DNA"/>
</dbReference>
<comment type="caution">
    <text evidence="1">The sequence shown here is derived from an EMBL/GenBank/DDBJ whole genome shotgun (WGS) entry which is preliminary data.</text>
</comment>
<evidence type="ECO:0008006" key="3">
    <source>
        <dbReference type="Google" id="ProtNLM"/>
    </source>
</evidence>
<dbReference type="Proteomes" id="UP000619761">
    <property type="component" value="Unassembled WGS sequence"/>
</dbReference>
<accession>A0ABQ3ATQ4</accession>
<evidence type="ECO:0000313" key="1">
    <source>
        <dbReference type="EMBL" id="GGY63674.1"/>
    </source>
</evidence>
<keyword evidence="2" id="KW-1185">Reference proteome</keyword>
<name>A0ABQ3ATQ4_9GAMM</name>
<protein>
    <recommendedName>
        <fullName evidence="3">Circularly permuted type 2 ATP-grasp protein</fullName>
    </recommendedName>
</protein>
<reference evidence="2" key="1">
    <citation type="journal article" date="2019" name="Int. J. Syst. Evol. Microbiol.">
        <title>The Global Catalogue of Microorganisms (GCM) 10K type strain sequencing project: providing services to taxonomists for standard genome sequencing and annotation.</title>
        <authorList>
            <consortium name="The Broad Institute Genomics Platform"/>
            <consortium name="The Broad Institute Genome Sequencing Center for Infectious Disease"/>
            <person name="Wu L."/>
            <person name="Ma J."/>
        </authorList>
    </citation>
    <scope>NUCLEOTIDE SEQUENCE [LARGE SCALE GENOMIC DNA]</scope>
    <source>
        <strain evidence="2">KCTC 32239</strain>
    </source>
</reference>
<evidence type="ECO:0000313" key="2">
    <source>
        <dbReference type="Proteomes" id="UP000619761"/>
    </source>
</evidence>